<dbReference type="GO" id="GO:0020037">
    <property type="term" value="F:heme binding"/>
    <property type="evidence" value="ECO:0007669"/>
    <property type="project" value="InterPro"/>
</dbReference>
<evidence type="ECO:0000259" key="6">
    <source>
        <dbReference type="PROSITE" id="PS51007"/>
    </source>
</evidence>
<keyword evidence="2 4" id="KW-0479">Metal-binding</keyword>
<evidence type="ECO:0000313" key="7">
    <source>
        <dbReference type="EMBL" id="EMR02390.1"/>
    </source>
</evidence>
<evidence type="ECO:0000256" key="4">
    <source>
        <dbReference type="PROSITE-ProRule" id="PRU00433"/>
    </source>
</evidence>
<organism evidence="7 8">
    <name type="scientific">Cesiribacter andamanensis AMV16</name>
    <dbReference type="NCBI Taxonomy" id="1279009"/>
    <lineage>
        <taxon>Bacteria</taxon>
        <taxon>Pseudomonadati</taxon>
        <taxon>Bacteroidota</taxon>
        <taxon>Cytophagia</taxon>
        <taxon>Cytophagales</taxon>
        <taxon>Cesiribacteraceae</taxon>
        <taxon>Cesiribacter</taxon>
    </lineage>
</organism>
<gene>
    <name evidence="7" type="ORF">ADICEAN_02486</name>
</gene>
<keyword evidence="8" id="KW-1185">Reference proteome</keyword>
<dbReference type="AlphaFoldDB" id="M7NKS7"/>
<dbReference type="Proteomes" id="UP000011910">
    <property type="component" value="Unassembled WGS sequence"/>
</dbReference>
<name>M7NKS7_9BACT</name>
<evidence type="ECO:0000256" key="3">
    <source>
        <dbReference type="ARBA" id="ARBA00023004"/>
    </source>
</evidence>
<evidence type="ECO:0000313" key="8">
    <source>
        <dbReference type="Proteomes" id="UP000011910"/>
    </source>
</evidence>
<keyword evidence="1 4" id="KW-0349">Heme</keyword>
<reference evidence="7 8" key="1">
    <citation type="journal article" date="2013" name="Genome Announc.">
        <title>Draft Genome Sequence of Cesiribacter andamanensis Strain AMV16T, Isolated from a Soil Sample from a Mud Volcano in the Andaman Islands, India.</title>
        <authorList>
            <person name="Shivaji S."/>
            <person name="Ara S."/>
            <person name="Begum Z."/>
            <person name="Srinivas T.N."/>
            <person name="Singh A."/>
            <person name="Kumar Pinnaka A."/>
        </authorList>
    </citation>
    <scope>NUCLEOTIDE SEQUENCE [LARGE SCALE GENOMIC DNA]</scope>
    <source>
        <strain evidence="7 8">AMV16</strain>
    </source>
</reference>
<evidence type="ECO:0000256" key="5">
    <source>
        <dbReference type="SAM" id="Phobius"/>
    </source>
</evidence>
<keyword evidence="3 4" id="KW-0408">Iron</keyword>
<dbReference type="GO" id="GO:0009055">
    <property type="term" value="F:electron transfer activity"/>
    <property type="evidence" value="ECO:0007669"/>
    <property type="project" value="InterPro"/>
</dbReference>
<feature type="domain" description="Cytochrome c" evidence="6">
    <location>
        <begin position="9"/>
        <end position="101"/>
    </location>
</feature>
<dbReference type="STRING" id="1279009.ADICEAN_02486"/>
<evidence type="ECO:0000256" key="1">
    <source>
        <dbReference type="ARBA" id="ARBA00022617"/>
    </source>
</evidence>
<dbReference type="InterPro" id="IPR009056">
    <property type="entry name" value="Cyt_c-like_dom"/>
</dbReference>
<dbReference type="GO" id="GO:0046872">
    <property type="term" value="F:metal ion binding"/>
    <property type="evidence" value="ECO:0007669"/>
    <property type="project" value="UniProtKB-KW"/>
</dbReference>
<keyword evidence="5" id="KW-0472">Membrane</keyword>
<proteinExistence type="predicted"/>
<dbReference type="eggNOG" id="COG2010">
    <property type="taxonomic scope" value="Bacteria"/>
</dbReference>
<dbReference type="EMBL" id="AODQ01000060">
    <property type="protein sequence ID" value="EMR02390.1"/>
    <property type="molecule type" value="Genomic_DNA"/>
</dbReference>
<evidence type="ECO:0000256" key="2">
    <source>
        <dbReference type="ARBA" id="ARBA00022723"/>
    </source>
</evidence>
<feature type="transmembrane region" description="Helical" evidence="5">
    <location>
        <begin position="135"/>
        <end position="159"/>
    </location>
</feature>
<protein>
    <submittedName>
        <fullName evidence="7">Cytochrome c, mono-and diheme variant</fullName>
    </submittedName>
</protein>
<accession>M7NKS7</accession>
<dbReference type="Pfam" id="PF00034">
    <property type="entry name" value="Cytochrom_C"/>
    <property type="match status" value="1"/>
</dbReference>
<dbReference type="Gene3D" id="1.10.760.10">
    <property type="entry name" value="Cytochrome c-like domain"/>
    <property type="match status" value="1"/>
</dbReference>
<sequence length="164" mass="17333">MLAGFSGYAQELSGKKLFSGSCQACHSIGGGDIVGPDLAGISDRREADWIKGFITNSQKMITAGDEQAVAVFSKYNKIAMPSHNFSEEELSSLISYIDEASQEAQASAAQAAAEPVSPAKGTGQVQASVEDDMSIWVKLIFGGLGITIILLSTAAIYLIRILRN</sequence>
<dbReference type="InterPro" id="IPR036909">
    <property type="entry name" value="Cyt_c-like_dom_sf"/>
</dbReference>
<comment type="caution">
    <text evidence="7">The sequence shown here is derived from an EMBL/GenBank/DDBJ whole genome shotgun (WGS) entry which is preliminary data.</text>
</comment>
<keyword evidence="5" id="KW-1133">Transmembrane helix</keyword>
<dbReference type="SUPFAM" id="SSF46626">
    <property type="entry name" value="Cytochrome c"/>
    <property type="match status" value="1"/>
</dbReference>
<dbReference type="OrthoDB" id="2827525at2"/>
<keyword evidence="5" id="KW-0812">Transmembrane</keyword>
<dbReference type="PROSITE" id="PS51007">
    <property type="entry name" value="CYTC"/>
    <property type="match status" value="1"/>
</dbReference>